<dbReference type="Pfam" id="PF00580">
    <property type="entry name" value="UvrD-helicase"/>
    <property type="match status" value="1"/>
</dbReference>
<comment type="caution">
    <text evidence="6">The sequence shown here is derived from an EMBL/GenBank/DDBJ whole genome shotgun (WGS) entry which is preliminary data.</text>
</comment>
<protein>
    <recommendedName>
        <fullName evidence="5">UvrD-like helicase ATP-binding domain-containing protein</fullName>
    </recommendedName>
</protein>
<keyword evidence="7" id="KW-1185">Reference proteome</keyword>
<keyword evidence="1" id="KW-0547">Nucleotide-binding</keyword>
<dbReference type="OrthoDB" id="9810135at2"/>
<dbReference type="EMBL" id="PTRC01000156">
    <property type="protein sequence ID" value="PQA71503.1"/>
    <property type="molecule type" value="Genomic_DNA"/>
</dbReference>
<keyword evidence="2" id="KW-0378">Hydrolase</keyword>
<evidence type="ECO:0000256" key="2">
    <source>
        <dbReference type="ARBA" id="ARBA00022801"/>
    </source>
</evidence>
<name>A0A2S7IU09_9HYPH</name>
<proteinExistence type="predicted"/>
<sequence>ANPADYVWVSANPGSVKTHVLPERVIRLLLEGTDPSKILCLHSTTAAAAVLPNRVFMRLSERAVLPAEELSERLKSFEGRR</sequence>
<evidence type="ECO:0000256" key="3">
    <source>
        <dbReference type="ARBA" id="ARBA00022806"/>
    </source>
</evidence>
<dbReference type="InterPro" id="IPR027417">
    <property type="entry name" value="P-loop_NTPase"/>
</dbReference>
<feature type="non-terminal residue" evidence="6">
    <location>
        <position position="1"/>
    </location>
</feature>
<evidence type="ECO:0000259" key="5">
    <source>
        <dbReference type="Pfam" id="PF00580"/>
    </source>
</evidence>
<dbReference type="GO" id="GO:0016787">
    <property type="term" value="F:hydrolase activity"/>
    <property type="evidence" value="ECO:0007669"/>
    <property type="project" value="UniProtKB-KW"/>
</dbReference>
<dbReference type="Proteomes" id="UP000238493">
    <property type="component" value="Unassembled WGS sequence"/>
</dbReference>
<organism evidence="6 7">
    <name type="scientific">Brucella oryzae</name>
    <dbReference type="NCBI Taxonomy" id="335286"/>
    <lineage>
        <taxon>Bacteria</taxon>
        <taxon>Pseudomonadati</taxon>
        <taxon>Pseudomonadota</taxon>
        <taxon>Alphaproteobacteria</taxon>
        <taxon>Hyphomicrobiales</taxon>
        <taxon>Brucellaceae</taxon>
        <taxon>Brucella/Ochrobactrum group</taxon>
        <taxon>Brucella</taxon>
    </lineage>
</organism>
<reference evidence="6 7" key="1">
    <citation type="submission" date="2018-02" db="EMBL/GenBank/DDBJ databases">
        <title>Draft genome sequence of Ochrobactrum oryzae found in Brazil.</title>
        <authorList>
            <person name="Cerdeira L."/>
            <person name="Andrade F."/>
            <person name="Zacariotto T."/>
            <person name="Barbosa B."/>
            <person name="Santos S."/>
            <person name="Cassetari V."/>
            <person name="Lincopan N."/>
        </authorList>
    </citation>
    <scope>NUCLEOTIDE SEQUENCE [LARGE SCALE GENOMIC DNA]</scope>
    <source>
        <strain evidence="6 7">OA447</strain>
    </source>
</reference>
<gene>
    <name evidence="6" type="ORF">C3731_21760</name>
</gene>
<evidence type="ECO:0000313" key="6">
    <source>
        <dbReference type="EMBL" id="PQA71503.1"/>
    </source>
</evidence>
<dbReference type="GO" id="GO:0004386">
    <property type="term" value="F:helicase activity"/>
    <property type="evidence" value="ECO:0007669"/>
    <property type="project" value="UniProtKB-KW"/>
</dbReference>
<dbReference type="Gene3D" id="3.40.50.300">
    <property type="entry name" value="P-loop containing nucleotide triphosphate hydrolases"/>
    <property type="match status" value="1"/>
</dbReference>
<dbReference type="InterPro" id="IPR014016">
    <property type="entry name" value="UvrD-like_ATP-bd"/>
</dbReference>
<keyword evidence="3" id="KW-0347">Helicase</keyword>
<evidence type="ECO:0000256" key="1">
    <source>
        <dbReference type="ARBA" id="ARBA00022741"/>
    </source>
</evidence>
<dbReference type="RefSeq" id="WP_146097190.1">
    <property type="nucleotide sequence ID" value="NZ_PTRC01000156.1"/>
</dbReference>
<feature type="domain" description="UvrD-like helicase ATP-binding" evidence="5">
    <location>
        <begin position="4"/>
        <end position="62"/>
    </location>
</feature>
<dbReference type="AlphaFoldDB" id="A0A2S7IU09"/>
<dbReference type="SUPFAM" id="SSF52540">
    <property type="entry name" value="P-loop containing nucleoside triphosphate hydrolases"/>
    <property type="match status" value="1"/>
</dbReference>
<keyword evidence="4" id="KW-0067">ATP-binding</keyword>
<accession>A0A2S7IU09</accession>
<evidence type="ECO:0000256" key="4">
    <source>
        <dbReference type="ARBA" id="ARBA00022840"/>
    </source>
</evidence>
<evidence type="ECO:0000313" key="7">
    <source>
        <dbReference type="Proteomes" id="UP000238493"/>
    </source>
</evidence>
<dbReference type="GO" id="GO:0005524">
    <property type="term" value="F:ATP binding"/>
    <property type="evidence" value="ECO:0007669"/>
    <property type="project" value="UniProtKB-KW"/>
</dbReference>
<feature type="non-terminal residue" evidence="6">
    <location>
        <position position="81"/>
    </location>
</feature>